<dbReference type="AlphaFoldDB" id="J9GGX3"/>
<name>J9GGX3_9ZZZZ</name>
<sequence length="62" mass="7735">MRRRPQGFPLYRHRGYGQCHRDRCPRWSAGKYGEQPQRLPRRYTNCTYHPAFSCSHKWHSWW</sequence>
<dbReference type="EMBL" id="AMCI01003107">
    <property type="protein sequence ID" value="EJX01063.1"/>
    <property type="molecule type" value="Genomic_DNA"/>
</dbReference>
<accession>J9GGX3</accession>
<comment type="caution">
    <text evidence="1">The sequence shown here is derived from an EMBL/GenBank/DDBJ whole genome shotgun (WGS) entry which is preliminary data.</text>
</comment>
<organism evidence="1">
    <name type="scientific">gut metagenome</name>
    <dbReference type="NCBI Taxonomy" id="749906"/>
    <lineage>
        <taxon>unclassified sequences</taxon>
        <taxon>metagenomes</taxon>
        <taxon>organismal metagenomes</taxon>
    </lineage>
</organism>
<gene>
    <name evidence="1" type="ORF">EVA_10830</name>
</gene>
<reference evidence="1" key="1">
    <citation type="journal article" date="2012" name="PLoS ONE">
        <title>Gene sets for utilization of primary and secondary nutrition supplies in the distal gut of endangered iberian lynx.</title>
        <authorList>
            <person name="Alcaide M."/>
            <person name="Messina E."/>
            <person name="Richter M."/>
            <person name="Bargiela R."/>
            <person name="Peplies J."/>
            <person name="Huws S.A."/>
            <person name="Newbold C.J."/>
            <person name="Golyshin P.N."/>
            <person name="Simon M.A."/>
            <person name="Lopez G."/>
            <person name="Yakimov M.M."/>
            <person name="Ferrer M."/>
        </authorList>
    </citation>
    <scope>NUCLEOTIDE SEQUENCE</scope>
</reference>
<proteinExistence type="predicted"/>
<evidence type="ECO:0000313" key="1">
    <source>
        <dbReference type="EMBL" id="EJX01063.1"/>
    </source>
</evidence>
<protein>
    <submittedName>
        <fullName evidence="1">Uncharacterized protein</fullName>
    </submittedName>
</protein>